<sequence>MNKVVIGVWPSPGFINNVAYVEARSSGARVIIGAGTTINNGLVIIADKETIEIGENCLIGTNVYISDSDFHGLEVSERHKGDHLCESVAISDNVFIGNDVKILKGVSIGEGAIIANSAVVTRDVEPGSVYAGIPAKLIRRLEGKL</sequence>
<dbReference type="Pfam" id="PF00132">
    <property type="entry name" value="Hexapep"/>
    <property type="match status" value="1"/>
</dbReference>
<dbReference type="Gene3D" id="2.160.10.10">
    <property type="entry name" value="Hexapeptide repeat proteins"/>
    <property type="match status" value="1"/>
</dbReference>
<protein>
    <submittedName>
        <fullName evidence="7">Acyltransferase</fullName>
    </submittedName>
</protein>
<dbReference type="Pfam" id="PF14602">
    <property type="entry name" value="Hexapep_2"/>
    <property type="match status" value="1"/>
</dbReference>
<dbReference type="InterPro" id="IPR001451">
    <property type="entry name" value="Hexapep"/>
</dbReference>
<dbReference type="InterPro" id="IPR011004">
    <property type="entry name" value="Trimer_LpxA-like_sf"/>
</dbReference>
<dbReference type="GO" id="GO:0016746">
    <property type="term" value="F:acyltransferase activity"/>
    <property type="evidence" value="ECO:0007669"/>
    <property type="project" value="UniProtKB-KW"/>
</dbReference>
<evidence type="ECO:0000256" key="3">
    <source>
        <dbReference type="ARBA" id="ARBA00022679"/>
    </source>
</evidence>
<evidence type="ECO:0000256" key="4">
    <source>
        <dbReference type="ARBA" id="ARBA00022737"/>
    </source>
</evidence>
<evidence type="ECO:0000256" key="5">
    <source>
        <dbReference type="ARBA" id="ARBA00023098"/>
    </source>
</evidence>
<dbReference type="PANTHER" id="PTHR23416:SF78">
    <property type="entry name" value="LIPOPOLYSACCHARIDE BIOSYNTHESIS O-ACETYL TRANSFERASE WBBJ-RELATED"/>
    <property type="match status" value="1"/>
</dbReference>
<dbReference type="CDD" id="cd04647">
    <property type="entry name" value="LbH_MAT_like"/>
    <property type="match status" value="1"/>
</dbReference>
<dbReference type="InterPro" id="IPR018357">
    <property type="entry name" value="Hexapep_transf_CS"/>
</dbReference>
<keyword evidence="5" id="KW-0443">Lipid metabolism</keyword>
<evidence type="ECO:0000313" key="7">
    <source>
        <dbReference type="EMBL" id="MBA1379324.1"/>
    </source>
</evidence>
<comment type="caution">
    <text evidence="7">The sequence shown here is derived from an EMBL/GenBank/DDBJ whole genome shotgun (WGS) entry which is preliminary data.</text>
</comment>
<keyword evidence="6 7" id="KW-0012">Acyltransferase</keyword>
<keyword evidence="2" id="KW-0441">Lipid A biosynthesis</keyword>
<evidence type="ECO:0000256" key="1">
    <source>
        <dbReference type="ARBA" id="ARBA00022516"/>
    </source>
</evidence>
<dbReference type="PROSITE" id="PS00101">
    <property type="entry name" value="HEXAPEP_TRANSFERASES"/>
    <property type="match status" value="1"/>
</dbReference>
<evidence type="ECO:0000256" key="6">
    <source>
        <dbReference type="ARBA" id="ARBA00023315"/>
    </source>
</evidence>
<dbReference type="PANTHER" id="PTHR23416">
    <property type="entry name" value="SIALIC ACID SYNTHASE-RELATED"/>
    <property type="match status" value="1"/>
</dbReference>
<organism evidence="7 8">
    <name type="scientific">Pseudomonas brassicacearum subsp. neoaurantiaca</name>
    <dbReference type="NCBI Taxonomy" id="494916"/>
    <lineage>
        <taxon>Bacteria</taxon>
        <taxon>Pseudomonadati</taxon>
        <taxon>Pseudomonadota</taxon>
        <taxon>Gammaproteobacteria</taxon>
        <taxon>Pseudomonadales</taxon>
        <taxon>Pseudomonadaceae</taxon>
        <taxon>Pseudomonas</taxon>
    </lineage>
</organism>
<dbReference type="AlphaFoldDB" id="A0A7V8RMP6"/>
<dbReference type="SUPFAM" id="SSF51161">
    <property type="entry name" value="Trimeric LpxA-like enzymes"/>
    <property type="match status" value="1"/>
</dbReference>
<dbReference type="GO" id="GO:0009245">
    <property type="term" value="P:lipid A biosynthetic process"/>
    <property type="evidence" value="ECO:0007669"/>
    <property type="project" value="UniProtKB-KW"/>
</dbReference>
<dbReference type="GO" id="GO:0016020">
    <property type="term" value="C:membrane"/>
    <property type="evidence" value="ECO:0007669"/>
    <property type="project" value="GOC"/>
</dbReference>
<dbReference type="Proteomes" id="UP000572407">
    <property type="component" value="Unassembled WGS sequence"/>
</dbReference>
<dbReference type="InterPro" id="IPR051159">
    <property type="entry name" value="Hexapeptide_acetyltransf"/>
</dbReference>
<name>A0A7V8RMP6_9PSED</name>
<gene>
    <name evidence="7" type="ORF">FHK92_16175</name>
</gene>
<dbReference type="EMBL" id="VDLV01000026">
    <property type="protein sequence ID" value="MBA1379324.1"/>
    <property type="molecule type" value="Genomic_DNA"/>
</dbReference>
<keyword evidence="4" id="KW-0677">Repeat</keyword>
<keyword evidence="1" id="KW-0444">Lipid biosynthesis</keyword>
<accession>A0A7V8RMP6</accession>
<evidence type="ECO:0000256" key="2">
    <source>
        <dbReference type="ARBA" id="ARBA00022556"/>
    </source>
</evidence>
<keyword evidence="3 7" id="KW-0808">Transferase</keyword>
<evidence type="ECO:0000313" key="8">
    <source>
        <dbReference type="Proteomes" id="UP000572407"/>
    </source>
</evidence>
<reference evidence="7 8" key="1">
    <citation type="submission" date="2019-06" db="EMBL/GenBank/DDBJ databases">
        <title>Analysis of the biodiversity of Brassica napus bacterial endophytes for the selection of potential efficient biofertilizers for rapeseed crops.</title>
        <authorList>
            <person name="Jimenez-Gomez A."/>
            <person name="Saati-Santamaria Z."/>
            <person name="Menendez E."/>
            <person name="Rivas R."/>
            <person name="Mateos P.F."/>
            <person name="Velazquez E."/>
            <person name="Garcia-Fraile P."/>
        </authorList>
    </citation>
    <scope>NUCLEOTIDE SEQUENCE [LARGE SCALE GENOMIC DNA]</scope>
    <source>
        <strain evidence="7 8">CDVBN10</strain>
    </source>
</reference>
<proteinExistence type="predicted"/>